<accession>A0A0E3W2I4</accession>
<dbReference type="OrthoDB" id="401223at2"/>
<name>A0A0E3W2I4_9FIRM</name>
<dbReference type="InterPro" id="IPR029757">
    <property type="entry name" value="RpoE"/>
</dbReference>
<dbReference type="NCBIfam" id="TIGR04567">
    <property type="entry name" value="RNAP_delt_lowGC"/>
    <property type="match status" value="1"/>
</dbReference>
<reference evidence="8 9" key="1">
    <citation type="submission" date="2015-03" db="EMBL/GenBank/DDBJ databases">
        <authorList>
            <person name="Murphy D."/>
        </authorList>
    </citation>
    <scope>NUCLEOTIDE SEQUENCE [LARGE SCALE GENOMIC DNA]</scope>
    <source>
        <strain evidence="8 9">OL-4</strain>
    </source>
</reference>
<dbReference type="GO" id="GO:0016779">
    <property type="term" value="F:nucleotidyltransferase activity"/>
    <property type="evidence" value="ECO:0007669"/>
    <property type="project" value="UniProtKB-KW"/>
</dbReference>
<dbReference type="PROSITE" id="PS51913">
    <property type="entry name" value="HTH_HARE"/>
    <property type="match status" value="1"/>
</dbReference>
<evidence type="ECO:0000256" key="6">
    <source>
        <dbReference type="ARBA" id="ARBA00031937"/>
    </source>
</evidence>
<keyword evidence="4" id="KW-0548">Nucleotidyltransferase</keyword>
<evidence type="ECO:0000256" key="1">
    <source>
        <dbReference type="ARBA" id="ARBA00009828"/>
    </source>
</evidence>
<organism evidence="8 9">
    <name type="scientific">Syntrophomonas zehnderi OL-4</name>
    <dbReference type="NCBI Taxonomy" id="690567"/>
    <lineage>
        <taxon>Bacteria</taxon>
        <taxon>Bacillati</taxon>
        <taxon>Bacillota</taxon>
        <taxon>Clostridia</taxon>
        <taxon>Eubacteriales</taxon>
        <taxon>Syntrophomonadaceae</taxon>
        <taxon>Syntrophomonas</taxon>
    </lineage>
</organism>
<protein>
    <recommendedName>
        <fullName evidence="6">RNAP delta factor</fullName>
    </recommendedName>
</protein>
<keyword evidence="3" id="KW-0808">Transferase</keyword>
<keyword evidence="5" id="KW-0804">Transcription</keyword>
<evidence type="ECO:0000313" key="8">
    <source>
        <dbReference type="EMBL" id="CFX02178.1"/>
    </source>
</evidence>
<evidence type="ECO:0000259" key="7">
    <source>
        <dbReference type="PROSITE" id="PS51913"/>
    </source>
</evidence>
<keyword evidence="9" id="KW-1185">Reference proteome</keyword>
<dbReference type="GO" id="GO:0006355">
    <property type="term" value="P:regulation of DNA-templated transcription"/>
    <property type="evidence" value="ECO:0007669"/>
    <property type="project" value="InterPro"/>
</dbReference>
<evidence type="ECO:0000313" key="9">
    <source>
        <dbReference type="Proteomes" id="UP000045545"/>
    </source>
</evidence>
<gene>
    <name evidence="8" type="ORF">230</name>
</gene>
<dbReference type="STRING" id="690567.230"/>
<proteinExistence type="inferred from homology"/>
<dbReference type="EMBL" id="CGIH01000004">
    <property type="protein sequence ID" value="CFX02178.1"/>
    <property type="molecule type" value="Genomic_DNA"/>
</dbReference>
<evidence type="ECO:0000256" key="5">
    <source>
        <dbReference type="ARBA" id="ARBA00023163"/>
    </source>
</evidence>
<comment type="similarity">
    <text evidence="1">Belongs to the RpoE family.</text>
</comment>
<sequence length="76" mass="9007">MIKRKKSEADWAVEILSAHSEPLHYQDLLKSIAGKMNKKDDPETLNSIYTRINLDNRLVYQGEGYWYYDTSRIQKE</sequence>
<dbReference type="Pfam" id="PF05066">
    <property type="entry name" value="HARE-HTH"/>
    <property type="match status" value="1"/>
</dbReference>
<evidence type="ECO:0000256" key="2">
    <source>
        <dbReference type="ARBA" id="ARBA00022478"/>
    </source>
</evidence>
<dbReference type="GO" id="GO:0000428">
    <property type="term" value="C:DNA-directed RNA polymerase complex"/>
    <property type="evidence" value="ECO:0007669"/>
    <property type="project" value="UniProtKB-KW"/>
</dbReference>
<dbReference type="RefSeq" id="WP_046494855.1">
    <property type="nucleotide sequence ID" value="NZ_CGIH01000004.1"/>
</dbReference>
<dbReference type="AlphaFoldDB" id="A0A0E3W2I4"/>
<dbReference type="Proteomes" id="UP000045545">
    <property type="component" value="Unassembled WGS sequence"/>
</dbReference>
<dbReference type="GO" id="GO:0006351">
    <property type="term" value="P:DNA-templated transcription"/>
    <property type="evidence" value="ECO:0007669"/>
    <property type="project" value="InterPro"/>
</dbReference>
<evidence type="ECO:0000256" key="4">
    <source>
        <dbReference type="ARBA" id="ARBA00022695"/>
    </source>
</evidence>
<dbReference type="Gene3D" id="1.10.10.1250">
    <property type="entry name" value="RNA polymerase, subunit delta, N-terminal domain"/>
    <property type="match status" value="1"/>
</dbReference>
<keyword evidence="2" id="KW-0240">DNA-directed RNA polymerase</keyword>
<dbReference type="InterPro" id="IPR038087">
    <property type="entry name" value="RNAP_delta_N_dom_sf"/>
</dbReference>
<evidence type="ECO:0000256" key="3">
    <source>
        <dbReference type="ARBA" id="ARBA00022679"/>
    </source>
</evidence>
<feature type="domain" description="HTH HARE-type" evidence="7">
    <location>
        <begin position="6"/>
        <end position="71"/>
    </location>
</feature>
<dbReference type="InterPro" id="IPR007759">
    <property type="entry name" value="Asxl_HARE-HTH"/>
</dbReference>